<dbReference type="EMBL" id="JBDKWZ010000003">
    <property type="protein sequence ID" value="MEN7547733.1"/>
    <property type="molecule type" value="Genomic_DNA"/>
</dbReference>
<dbReference type="RefSeq" id="WP_346820518.1">
    <property type="nucleotide sequence ID" value="NZ_JBDKWZ010000003.1"/>
</dbReference>
<dbReference type="PIRSF" id="PIRSF018266">
    <property type="entry name" value="FecR"/>
    <property type="match status" value="1"/>
</dbReference>
<protein>
    <submittedName>
        <fullName evidence="3">FecR domain-containing protein</fullName>
    </submittedName>
</protein>
<dbReference type="AlphaFoldDB" id="A0AAW9S1J7"/>
<dbReference type="InterPro" id="IPR006860">
    <property type="entry name" value="FecR"/>
</dbReference>
<dbReference type="Pfam" id="PF04773">
    <property type="entry name" value="FecR"/>
    <property type="match status" value="1"/>
</dbReference>
<organism evidence="3 4">
    <name type="scientific">Rapidithrix thailandica</name>
    <dbReference type="NCBI Taxonomy" id="413964"/>
    <lineage>
        <taxon>Bacteria</taxon>
        <taxon>Pseudomonadati</taxon>
        <taxon>Bacteroidota</taxon>
        <taxon>Cytophagia</taxon>
        <taxon>Cytophagales</taxon>
        <taxon>Flammeovirgaceae</taxon>
        <taxon>Rapidithrix</taxon>
    </lineage>
</organism>
<proteinExistence type="predicted"/>
<dbReference type="PANTHER" id="PTHR30273:SF2">
    <property type="entry name" value="PROTEIN FECR"/>
    <property type="match status" value="1"/>
</dbReference>
<feature type="domain" description="Protein FecR C-terminal" evidence="2">
    <location>
        <begin position="258"/>
        <end position="324"/>
    </location>
</feature>
<dbReference type="Pfam" id="PF16344">
    <property type="entry name" value="FecR_C"/>
    <property type="match status" value="1"/>
</dbReference>
<dbReference type="InterPro" id="IPR012373">
    <property type="entry name" value="Ferrdict_sens_TM"/>
</dbReference>
<evidence type="ECO:0000259" key="1">
    <source>
        <dbReference type="Pfam" id="PF04773"/>
    </source>
</evidence>
<evidence type="ECO:0000313" key="4">
    <source>
        <dbReference type="Proteomes" id="UP001403385"/>
    </source>
</evidence>
<gene>
    <name evidence="3" type="ORF">AAG747_07430</name>
</gene>
<name>A0AAW9S1J7_9BACT</name>
<keyword evidence="4" id="KW-1185">Reference proteome</keyword>
<feature type="domain" description="FecR protein" evidence="1">
    <location>
        <begin position="117"/>
        <end position="210"/>
    </location>
</feature>
<dbReference type="InterPro" id="IPR032508">
    <property type="entry name" value="FecR_C"/>
</dbReference>
<reference evidence="3 4" key="1">
    <citation type="submission" date="2024-04" db="EMBL/GenBank/DDBJ databases">
        <title>Novel genus in family Flammeovirgaceae.</title>
        <authorList>
            <person name="Nguyen T.H."/>
            <person name="Vuong T.Q."/>
            <person name="Le H."/>
            <person name="Kim S.-G."/>
        </authorList>
    </citation>
    <scope>NUCLEOTIDE SEQUENCE [LARGE SCALE GENOMIC DNA]</scope>
    <source>
        <strain evidence="3 4">JCM 23209</strain>
    </source>
</reference>
<dbReference type="PANTHER" id="PTHR30273">
    <property type="entry name" value="PERIPLASMIC SIGNAL SENSOR AND SIGMA FACTOR ACTIVATOR FECR-RELATED"/>
    <property type="match status" value="1"/>
</dbReference>
<accession>A0AAW9S1J7</accession>
<sequence>MDPSAFDKYFKGQLSKEEEKDFLLWLNKQEGKEEIFESVEQQISTESEEEALEFDEQKVLDQIHRKLPVHQPLRKIFPRNWLKVAASILVVLGVGLYYFQMENTPDALFVVQQEKVVYTTEAGQKRTLKLGDGSRIVLNAGSGVSFVKGFSADKREVTLEGEAFFEVAHDSTRPFTVYAQGIATTALGTSFNVNAYSNQELKVALTSGKVSVKHTQLKSVEELILEPGELANFTAEKQTITKSTFHPKLETAWVEGVIYFENSSLEHMEKTLERWYGVEIDLVNKPGKPIYVRGEFKRQSLENVLTSLSYSCGFRFSIDHSNVKVIFN</sequence>
<comment type="caution">
    <text evidence="3">The sequence shown here is derived from an EMBL/GenBank/DDBJ whole genome shotgun (WGS) entry which is preliminary data.</text>
</comment>
<dbReference type="Proteomes" id="UP001403385">
    <property type="component" value="Unassembled WGS sequence"/>
</dbReference>
<evidence type="ECO:0000313" key="3">
    <source>
        <dbReference type="EMBL" id="MEN7547733.1"/>
    </source>
</evidence>
<evidence type="ECO:0000259" key="2">
    <source>
        <dbReference type="Pfam" id="PF16344"/>
    </source>
</evidence>
<dbReference type="Gene3D" id="3.55.50.30">
    <property type="match status" value="1"/>
</dbReference>
<dbReference type="Gene3D" id="2.60.120.1440">
    <property type="match status" value="1"/>
</dbReference>
<dbReference type="GO" id="GO:0016989">
    <property type="term" value="F:sigma factor antagonist activity"/>
    <property type="evidence" value="ECO:0007669"/>
    <property type="project" value="TreeGrafter"/>
</dbReference>